<sequence>MHQVTQWDMIGRLALSALLGSFIGYERERLAWAAGLRTHMLVCVGSTLIMIVSAYGFADVTAPGVGLDPSRMAAQVVSGIGFLGAGAIMARGEIVRGLTTAASVWSVAGIGLAVGGGLYIPAVAATVIILIILAGIKPLERRFIASRQLRAIVIFTERDALSLPKLHEALGPGSARVKTFVMRHKAGAPDIDEIQITLSRLTEGQFSAVSKRLGELPGVLEIKEGEVAL</sequence>
<evidence type="ECO:0000313" key="10">
    <source>
        <dbReference type="Proteomes" id="UP000433309"/>
    </source>
</evidence>
<dbReference type="PANTHER" id="PTHR33778">
    <property type="entry name" value="PROTEIN MGTC"/>
    <property type="match status" value="1"/>
</dbReference>
<keyword evidence="7" id="KW-0997">Cell inner membrane</keyword>
<dbReference type="PRINTS" id="PR01837">
    <property type="entry name" value="MGTCSAPBPROT"/>
</dbReference>
<evidence type="ECO:0000259" key="8">
    <source>
        <dbReference type="Pfam" id="PF02308"/>
    </source>
</evidence>
<evidence type="ECO:0000256" key="6">
    <source>
        <dbReference type="ARBA" id="ARBA00023136"/>
    </source>
</evidence>
<feature type="transmembrane region" description="Helical" evidence="7">
    <location>
        <begin position="97"/>
        <end position="114"/>
    </location>
</feature>
<dbReference type="InterPro" id="IPR003416">
    <property type="entry name" value="MgtC/SapB/SrpB/YhiD_fam"/>
</dbReference>
<dbReference type="InterPro" id="IPR049177">
    <property type="entry name" value="MgtC_SapB_SrpB_YhiD_N"/>
</dbReference>
<keyword evidence="6 7" id="KW-0472">Membrane</keyword>
<feature type="transmembrane region" description="Helical" evidence="7">
    <location>
        <begin position="70"/>
        <end position="90"/>
    </location>
</feature>
<dbReference type="Proteomes" id="UP000433309">
    <property type="component" value="Unassembled WGS sequence"/>
</dbReference>
<comment type="similarity">
    <text evidence="2 7">Belongs to the MgtC/SapB family.</text>
</comment>
<dbReference type="GO" id="GO:0005886">
    <property type="term" value="C:plasma membrane"/>
    <property type="evidence" value="ECO:0007669"/>
    <property type="project" value="UniProtKB-SubCell"/>
</dbReference>
<evidence type="ECO:0000313" key="9">
    <source>
        <dbReference type="EMBL" id="MRW89129.1"/>
    </source>
</evidence>
<keyword evidence="5 7" id="KW-1133">Transmembrane helix</keyword>
<feature type="domain" description="MgtC/SapB/SrpB/YhiD N-terminal" evidence="8">
    <location>
        <begin position="13"/>
        <end position="141"/>
    </location>
</feature>
<evidence type="ECO:0000256" key="3">
    <source>
        <dbReference type="ARBA" id="ARBA00022475"/>
    </source>
</evidence>
<keyword evidence="3" id="KW-1003">Cell membrane</keyword>
<gene>
    <name evidence="9" type="ORF">GJ699_03955</name>
</gene>
<dbReference type="RefSeq" id="WP_154373345.1">
    <property type="nucleotide sequence ID" value="NZ_WKJK01000002.1"/>
</dbReference>
<evidence type="ECO:0000256" key="2">
    <source>
        <dbReference type="ARBA" id="ARBA00009298"/>
    </source>
</evidence>
<evidence type="ECO:0000256" key="4">
    <source>
        <dbReference type="ARBA" id="ARBA00022692"/>
    </source>
</evidence>
<evidence type="ECO:0000256" key="5">
    <source>
        <dbReference type="ARBA" id="ARBA00022989"/>
    </source>
</evidence>
<dbReference type="EMBL" id="WKJK01000002">
    <property type="protein sequence ID" value="MRW89129.1"/>
    <property type="molecule type" value="Genomic_DNA"/>
</dbReference>
<keyword evidence="4 7" id="KW-0812">Transmembrane</keyword>
<dbReference type="Pfam" id="PF02308">
    <property type="entry name" value="MgtC"/>
    <property type="match status" value="1"/>
</dbReference>
<organism evidence="9 10">
    <name type="scientific">Duganella guangzhouensis</name>
    <dbReference type="NCBI Taxonomy" id="2666084"/>
    <lineage>
        <taxon>Bacteria</taxon>
        <taxon>Pseudomonadati</taxon>
        <taxon>Pseudomonadota</taxon>
        <taxon>Betaproteobacteria</taxon>
        <taxon>Burkholderiales</taxon>
        <taxon>Oxalobacteraceae</taxon>
        <taxon>Telluria group</taxon>
        <taxon>Duganella</taxon>
    </lineage>
</organism>
<comment type="subcellular location">
    <subcellularLocation>
        <location evidence="7">Cell inner membrane</location>
        <topology evidence="7">Multi-pass membrane protein</topology>
    </subcellularLocation>
    <subcellularLocation>
        <location evidence="1">Cell membrane</location>
        <topology evidence="1">Multi-pass membrane protein</topology>
    </subcellularLocation>
</comment>
<comment type="caution">
    <text evidence="9">The sequence shown here is derived from an EMBL/GenBank/DDBJ whole genome shotgun (WGS) entry which is preliminary data.</text>
</comment>
<name>A0A6I2KYN7_9BURK</name>
<evidence type="ECO:0000256" key="7">
    <source>
        <dbReference type="RuleBase" id="RU365041"/>
    </source>
</evidence>
<evidence type="ECO:0000256" key="1">
    <source>
        <dbReference type="ARBA" id="ARBA00004651"/>
    </source>
</evidence>
<dbReference type="PANTHER" id="PTHR33778:SF1">
    <property type="entry name" value="MAGNESIUM TRANSPORTER YHID-RELATED"/>
    <property type="match status" value="1"/>
</dbReference>
<feature type="transmembrane region" description="Helical" evidence="7">
    <location>
        <begin position="38"/>
        <end position="58"/>
    </location>
</feature>
<keyword evidence="10" id="KW-1185">Reference proteome</keyword>
<reference evidence="9 10" key="1">
    <citation type="submission" date="2019-11" db="EMBL/GenBank/DDBJ databases">
        <title>Novel species isolated from a subtropical stream in China.</title>
        <authorList>
            <person name="Lu H."/>
        </authorList>
    </citation>
    <scope>NUCLEOTIDE SEQUENCE [LARGE SCALE GENOMIC DNA]</scope>
    <source>
        <strain evidence="9 10">FT80W</strain>
    </source>
</reference>
<protein>
    <recommendedName>
        <fullName evidence="7">Protein MgtC</fullName>
    </recommendedName>
</protein>
<dbReference type="AlphaFoldDB" id="A0A6I2KYN7"/>
<accession>A0A6I2KYN7</accession>
<proteinExistence type="inferred from homology"/>